<gene>
    <name evidence="2" type="ORF">EBAPG3_013395</name>
</gene>
<dbReference type="Pfam" id="PF04247">
    <property type="entry name" value="SirB"/>
    <property type="match status" value="1"/>
</dbReference>
<name>A0A1W6SSB7_9PROT</name>
<protein>
    <submittedName>
        <fullName evidence="2">Regulator SirB</fullName>
    </submittedName>
</protein>
<feature type="transmembrane region" description="Helical" evidence="1">
    <location>
        <begin position="39"/>
        <end position="62"/>
    </location>
</feature>
<reference evidence="2 3" key="1">
    <citation type="journal article" date="2015" name="Int. J. Syst. Evol. Microbiol.">
        <title>Nitrosospira lacus sp. nov., a psychrotolerant, ammonia-oxidizing bacterium from sandy lake sediment.</title>
        <authorList>
            <person name="Urakawa H."/>
            <person name="Garcia J.C."/>
            <person name="Nielsen J.L."/>
            <person name="Le V.Q."/>
            <person name="Kozlowski J.A."/>
            <person name="Stein L.Y."/>
            <person name="Lim C.K."/>
            <person name="Pommerening-Roser A."/>
            <person name="Martens-Habbena W."/>
            <person name="Stahl D.A."/>
            <person name="Klotz M.G."/>
        </authorList>
    </citation>
    <scope>NUCLEOTIDE SEQUENCE [LARGE SCALE GENOMIC DNA]</scope>
    <source>
        <strain evidence="2 3">APG3</strain>
    </source>
</reference>
<feature type="transmembrane region" description="Helical" evidence="1">
    <location>
        <begin position="74"/>
        <end position="93"/>
    </location>
</feature>
<dbReference type="PANTHER" id="PTHR39594:SF1">
    <property type="entry name" value="PROTEIN YCHQ"/>
    <property type="match status" value="1"/>
</dbReference>
<evidence type="ECO:0000313" key="2">
    <source>
        <dbReference type="EMBL" id="ARO88679.1"/>
    </source>
</evidence>
<dbReference type="PANTHER" id="PTHR39594">
    <property type="entry name" value="PROTEIN YCHQ"/>
    <property type="match status" value="1"/>
</dbReference>
<feature type="transmembrane region" description="Helical" evidence="1">
    <location>
        <begin position="6"/>
        <end position="27"/>
    </location>
</feature>
<dbReference type="OrthoDB" id="5588650at2"/>
<sequence length="129" mass="14421">MSYAALKMIHVTSVVISYMLFSLRGVWMMQGSAALQQRWVKITPHIVDTMLLTSAIALAIMIDQNPVNNAWLTAKVTGLLLYIGLGMMALRFGRTRKAKIFAWIAAQLVFFYIVLVALTKNPAVFPFTP</sequence>
<evidence type="ECO:0000256" key="1">
    <source>
        <dbReference type="SAM" id="Phobius"/>
    </source>
</evidence>
<dbReference type="PIRSF" id="PIRSF005610">
    <property type="entry name" value="SirB"/>
    <property type="match status" value="1"/>
</dbReference>
<dbReference type="GO" id="GO:0005886">
    <property type="term" value="C:plasma membrane"/>
    <property type="evidence" value="ECO:0007669"/>
    <property type="project" value="TreeGrafter"/>
</dbReference>
<accession>A0A1W6SSB7</accession>
<proteinExistence type="predicted"/>
<keyword evidence="1" id="KW-0812">Transmembrane</keyword>
<feature type="transmembrane region" description="Helical" evidence="1">
    <location>
        <begin position="100"/>
        <end position="119"/>
    </location>
</feature>
<dbReference type="Proteomes" id="UP000012179">
    <property type="component" value="Chromosome"/>
</dbReference>
<organism evidence="2 3">
    <name type="scientific">Nitrosospira lacus</name>
    <dbReference type="NCBI Taxonomy" id="1288494"/>
    <lineage>
        <taxon>Bacteria</taxon>
        <taxon>Pseudomonadati</taxon>
        <taxon>Pseudomonadota</taxon>
        <taxon>Betaproteobacteria</taxon>
        <taxon>Nitrosomonadales</taxon>
        <taxon>Nitrosomonadaceae</taxon>
        <taxon>Nitrosospira</taxon>
    </lineage>
</organism>
<dbReference type="eggNOG" id="COG3094">
    <property type="taxonomic scope" value="Bacteria"/>
</dbReference>
<keyword evidence="1" id="KW-0472">Membrane</keyword>
<keyword evidence="3" id="KW-1185">Reference proteome</keyword>
<dbReference type="RefSeq" id="WP_040852886.1">
    <property type="nucleotide sequence ID" value="NZ_CP021106.3"/>
</dbReference>
<dbReference type="EMBL" id="CP021106">
    <property type="protein sequence ID" value="ARO88679.1"/>
    <property type="molecule type" value="Genomic_DNA"/>
</dbReference>
<dbReference type="InterPro" id="IPR007360">
    <property type="entry name" value="SirB"/>
</dbReference>
<dbReference type="KEGG" id="nlc:EBAPG3_013395"/>
<keyword evidence="1" id="KW-1133">Transmembrane helix</keyword>
<evidence type="ECO:0000313" key="3">
    <source>
        <dbReference type="Proteomes" id="UP000012179"/>
    </source>
</evidence>
<dbReference type="AlphaFoldDB" id="A0A1W6SSB7"/>